<gene>
    <name evidence="2" type="ORF">R3P38DRAFT_2841535</name>
</gene>
<dbReference type="Proteomes" id="UP001362999">
    <property type="component" value="Unassembled WGS sequence"/>
</dbReference>
<keyword evidence="1" id="KW-1133">Transmembrane helix</keyword>
<keyword evidence="3" id="KW-1185">Reference proteome</keyword>
<name>A0AAW0E0W9_9AGAR</name>
<reference evidence="2 3" key="1">
    <citation type="journal article" date="2024" name="J Genomics">
        <title>Draft genome sequencing and assembly of Favolaschia claudopus CIRM-BRFM 2984 isolated from oak limbs.</title>
        <authorList>
            <person name="Navarro D."/>
            <person name="Drula E."/>
            <person name="Chaduli D."/>
            <person name="Cazenave R."/>
            <person name="Ahrendt S."/>
            <person name="Wang J."/>
            <person name="Lipzen A."/>
            <person name="Daum C."/>
            <person name="Barry K."/>
            <person name="Grigoriev I.V."/>
            <person name="Favel A."/>
            <person name="Rosso M.N."/>
            <person name="Martin F."/>
        </authorList>
    </citation>
    <scope>NUCLEOTIDE SEQUENCE [LARGE SCALE GENOMIC DNA]</scope>
    <source>
        <strain evidence="2 3">CIRM-BRFM 2984</strain>
    </source>
</reference>
<evidence type="ECO:0000313" key="3">
    <source>
        <dbReference type="Proteomes" id="UP001362999"/>
    </source>
</evidence>
<dbReference type="AlphaFoldDB" id="A0AAW0E0W9"/>
<feature type="transmembrane region" description="Helical" evidence="1">
    <location>
        <begin position="12"/>
        <end position="30"/>
    </location>
</feature>
<accession>A0AAW0E0W9</accession>
<comment type="caution">
    <text evidence="2">The sequence shown here is derived from an EMBL/GenBank/DDBJ whole genome shotgun (WGS) entry which is preliminary data.</text>
</comment>
<feature type="transmembrane region" description="Helical" evidence="1">
    <location>
        <begin position="50"/>
        <end position="69"/>
    </location>
</feature>
<sequence>MRRYEHAVARVVCRMSGTLFLIDTVIRLSASAPSTQWGSLSFGAVTPNFFLPRTLMFVAYILLVGLLKLV</sequence>
<protein>
    <submittedName>
        <fullName evidence="2">Uncharacterized protein</fullName>
    </submittedName>
</protein>
<proteinExistence type="predicted"/>
<keyword evidence="1" id="KW-0812">Transmembrane</keyword>
<evidence type="ECO:0000313" key="2">
    <source>
        <dbReference type="EMBL" id="KAK7057532.1"/>
    </source>
</evidence>
<feature type="non-terminal residue" evidence="2">
    <location>
        <position position="70"/>
    </location>
</feature>
<evidence type="ECO:0000256" key="1">
    <source>
        <dbReference type="SAM" id="Phobius"/>
    </source>
</evidence>
<organism evidence="2 3">
    <name type="scientific">Favolaschia claudopus</name>
    <dbReference type="NCBI Taxonomy" id="2862362"/>
    <lineage>
        <taxon>Eukaryota</taxon>
        <taxon>Fungi</taxon>
        <taxon>Dikarya</taxon>
        <taxon>Basidiomycota</taxon>
        <taxon>Agaricomycotina</taxon>
        <taxon>Agaricomycetes</taxon>
        <taxon>Agaricomycetidae</taxon>
        <taxon>Agaricales</taxon>
        <taxon>Marasmiineae</taxon>
        <taxon>Mycenaceae</taxon>
        <taxon>Favolaschia</taxon>
    </lineage>
</organism>
<keyword evidence="1" id="KW-0472">Membrane</keyword>
<dbReference type="EMBL" id="JAWWNJ010000004">
    <property type="protein sequence ID" value="KAK7057532.1"/>
    <property type="molecule type" value="Genomic_DNA"/>
</dbReference>